<accession>A0ABP8RTY8</accession>
<evidence type="ECO:0000313" key="2">
    <source>
        <dbReference type="EMBL" id="GAA4549166.1"/>
    </source>
</evidence>
<dbReference type="Proteomes" id="UP001501598">
    <property type="component" value="Unassembled WGS sequence"/>
</dbReference>
<keyword evidence="3" id="KW-1185">Reference proteome</keyword>
<protein>
    <submittedName>
        <fullName evidence="2">Uncharacterized protein</fullName>
    </submittedName>
</protein>
<dbReference type="EMBL" id="BAABGT010000047">
    <property type="protein sequence ID" value="GAA4549166.1"/>
    <property type="molecule type" value="Genomic_DNA"/>
</dbReference>
<name>A0ABP8RTY8_9PSEU</name>
<feature type="region of interest" description="Disordered" evidence="1">
    <location>
        <begin position="1"/>
        <end position="20"/>
    </location>
</feature>
<sequence length="148" mass="17013">MLPDTVETDIPRDRGRPGGYGAHEYARGLLVETAQRLQARPERLRYSDHEWSSTDRWDICRDPRGCTAGPINLCVVTLDLAVPLARIRVAVRWFRSARDHHQGWRLQIDGRPVPDEDRIYSPSPRYTASLVAWHLHAAEQARLRGPRD</sequence>
<comment type="caution">
    <text evidence="2">The sequence shown here is derived from an EMBL/GenBank/DDBJ whole genome shotgun (WGS) entry which is preliminary data.</text>
</comment>
<dbReference type="RefSeq" id="WP_345419678.1">
    <property type="nucleotide sequence ID" value="NZ_BAABGT010000047.1"/>
</dbReference>
<reference evidence="3" key="1">
    <citation type="journal article" date="2019" name="Int. J. Syst. Evol. Microbiol.">
        <title>The Global Catalogue of Microorganisms (GCM) 10K type strain sequencing project: providing services to taxonomists for standard genome sequencing and annotation.</title>
        <authorList>
            <consortium name="The Broad Institute Genomics Platform"/>
            <consortium name="The Broad Institute Genome Sequencing Center for Infectious Disease"/>
            <person name="Wu L."/>
            <person name="Ma J."/>
        </authorList>
    </citation>
    <scope>NUCLEOTIDE SEQUENCE [LARGE SCALE GENOMIC DNA]</scope>
    <source>
        <strain evidence="3">JCM 17906</strain>
    </source>
</reference>
<organism evidence="2 3">
    <name type="scientific">Pseudonocardia xishanensis</name>
    <dbReference type="NCBI Taxonomy" id="630995"/>
    <lineage>
        <taxon>Bacteria</taxon>
        <taxon>Bacillati</taxon>
        <taxon>Actinomycetota</taxon>
        <taxon>Actinomycetes</taxon>
        <taxon>Pseudonocardiales</taxon>
        <taxon>Pseudonocardiaceae</taxon>
        <taxon>Pseudonocardia</taxon>
    </lineage>
</organism>
<evidence type="ECO:0000313" key="3">
    <source>
        <dbReference type="Proteomes" id="UP001501598"/>
    </source>
</evidence>
<evidence type="ECO:0000256" key="1">
    <source>
        <dbReference type="SAM" id="MobiDB-lite"/>
    </source>
</evidence>
<gene>
    <name evidence="2" type="ORF">GCM10023175_36730</name>
</gene>
<proteinExistence type="predicted"/>